<dbReference type="Proteomes" id="UP000256970">
    <property type="component" value="Unassembled WGS sequence"/>
</dbReference>
<sequence>MQPGAAAAAAAAGGPLRRAAAAAAFASISSADLQWNTMLANYALPPGCVEVDACKPLFAAAGGKLQHELGDLELAWADAGKLQLLLNLPQQVLLRLLRDGRTRVASENTVFYTFKQWWRRQQQQQQPQQQAVAASAVHDMLKLVRMQHCTGLYAATTMARSLLATRYFSAAELAEACLLASAPRGSETARRLLQHSSAVATFPAWKDAKRPASALQPAEQLDIQWQLPLQQLQAAVQQHLQDTPAVPPLLSSQHTWQGSCFKLSIVLVTDVDAARSRYLGLYIRMLDVEPGTVRTATFKLSFTAAPGNPVEAGLDDVVVGTTRRSWTCVCDVGDDRALSFGALSSWQRAEAKLRQLGLVHSDGCLHVTGLVTSIELRLPACDRAGHQHRVMAACM</sequence>
<reference evidence="1 2" key="1">
    <citation type="submission" date="2016-10" db="EMBL/GenBank/DDBJ databases">
        <authorList>
            <person name="Cai Z."/>
        </authorList>
    </citation>
    <scope>NUCLEOTIDE SEQUENCE [LARGE SCALE GENOMIC DNA]</scope>
</reference>
<proteinExistence type="predicted"/>
<evidence type="ECO:0000313" key="2">
    <source>
        <dbReference type="Proteomes" id="UP000256970"/>
    </source>
</evidence>
<keyword evidence="2" id="KW-1185">Reference proteome</keyword>
<gene>
    <name evidence="1" type="ORF">BQ4739_LOCUS13817</name>
</gene>
<evidence type="ECO:0000313" key="1">
    <source>
        <dbReference type="EMBL" id="SZX73555.1"/>
    </source>
</evidence>
<organism evidence="1 2">
    <name type="scientific">Tetradesmus obliquus</name>
    <name type="common">Green alga</name>
    <name type="synonym">Acutodesmus obliquus</name>
    <dbReference type="NCBI Taxonomy" id="3088"/>
    <lineage>
        <taxon>Eukaryota</taxon>
        <taxon>Viridiplantae</taxon>
        <taxon>Chlorophyta</taxon>
        <taxon>core chlorophytes</taxon>
        <taxon>Chlorophyceae</taxon>
        <taxon>CS clade</taxon>
        <taxon>Sphaeropleales</taxon>
        <taxon>Scenedesmaceae</taxon>
        <taxon>Tetradesmus</taxon>
    </lineage>
</organism>
<accession>A0A383W7D1</accession>
<protein>
    <recommendedName>
        <fullName evidence="3">BACK domain-containing protein</fullName>
    </recommendedName>
</protein>
<dbReference type="Gene3D" id="1.25.40.420">
    <property type="match status" value="1"/>
</dbReference>
<dbReference type="EMBL" id="FNXT01001193">
    <property type="protein sequence ID" value="SZX73555.1"/>
    <property type="molecule type" value="Genomic_DNA"/>
</dbReference>
<name>A0A383W7D1_TETOB</name>
<dbReference type="AlphaFoldDB" id="A0A383W7D1"/>
<evidence type="ECO:0008006" key="3">
    <source>
        <dbReference type="Google" id="ProtNLM"/>
    </source>
</evidence>
<dbReference type="STRING" id="3088.A0A383W7D1"/>